<protein>
    <recommendedName>
        <fullName evidence="4">Lipoprotein</fullName>
    </recommendedName>
</protein>
<evidence type="ECO:0008006" key="4">
    <source>
        <dbReference type="Google" id="ProtNLM"/>
    </source>
</evidence>
<dbReference type="Proteomes" id="UP000031327">
    <property type="component" value="Unassembled WGS sequence"/>
</dbReference>
<dbReference type="PROSITE" id="PS51257">
    <property type="entry name" value="PROKAR_LIPOPROTEIN"/>
    <property type="match status" value="1"/>
</dbReference>
<evidence type="ECO:0000256" key="1">
    <source>
        <dbReference type="SAM" id="MobiDB-lite"/>
    </source>
</evidence>
<dbReference type="OrthoDB" id="6314136at2"/>
<organism evidence="2 3">
    <name type="scientific">Pseudoalteromonas luteoviolacea</name>
    <dbReference type="NCBI Taxonomy" id="43657"/>
    <lineage>
        <taxon>Bacteria</taxon>
        <taxon>Pseudomonadati</taxon>
        <taxon>Pseudomonadota</taxon>
        <taxon>Gammaproteobacteria</taxon>
        <taxon>Alteromonadales</taxon>
        <taxon>Pseudoalteromonadaceae</taxon>
        <taxon>Pseudoalteromonas</taxon>
    </lineage>
</organism>
<dbReference type="RefSeq" id="WP_039609975.1">
    <property type="nucleotide sequence ID" value="NZ_JWIC01000006.1"/>
</dbReference>
<sequence>MKYLAAFLGTLLLSGCTTSSNHRPTDYQVKTNTPQPSSSLFSSDTPVMNDEEIERALAHTISFAKVNRIAIVNLTRKDNSSKSNFVQINSDLVVHFIGRLESSHRVYDASFMPTLLLPEQKTVPFLREAAARYQADLILVYKSSCDNFKQWNVFEKDRTRASCTTEAVLIDTRTGVVPFTITSTKRYTANRNASDLSFYETIKHAEVKAINDGLSDIATKLKAFIEATPTL</sequence>
<gene>
    <name evidence="2" type="ORF">JF50_13600</name>
</gene>
<proteinExistence type="predicted"/>
<reference evidence="2 3" key="1">
    <citation type="submission" date="2014-12" db="EMBL/GenBank/DDBJ databases">
        <title>Draft Genome Sequence of Pseudoalteromonas luteoviolacea HI1.</title>
        <authorList>
            <person name="Asahina A.Y."/>
            <person name="Hadfield M.G."/>
        </authorList>
    </citation>
    <scope>NUCLEOTIDE SEQUENCE [LARGE SCALE GENOMIC DNA]</scope>
    <source>
        <strain evidence="2 3">HI1</strain>
    </source>
</reference>
<feature type="compositionally biased region" description="Polar residues" evidence="1">
    <location>
        <begin position="28"/>
        <end position="45"/>
    </location>
</feature>
<dbReference type="AlphaFoldDB" id="A0A0C1MIT8"/>
<evidence type="ECO:0000313" key="3">
    <source>
        <dbReference type="Proteomes" id="UP000031327"/>
    </source>
</evidence>
<accession>A0A0C1MIT8</accession>
<comment type="caution">
    <text evidence="2">The sequence shown here is derived from an EMBL/GenBank/DDBJ whole genome shotgun (WGS) entry which is preliminary data.</text>
</comment>
<name>A0A0C1MIT8_9GAMM</name>
<dbReference type="EMBL" id="JWIC01000006">
    <property type="protein sequence ID" value="KID56914.1"/>
    <property type="molecule type" value="Genomic_DNA"/>
</dbReference>
<feature type="region of interest" description="Disordered" evidence="1">
    <location>
        <begin position="21"/>
        <end position="45"/>
    </location>
</feature>
<evidence type="ECO:0000313" key="2">
    <source>
        <dbReference type="EMBL" id="KID56914.1"/>
    </source>
</evidence>